<feature type="active site" description="Acyl-thioester intermediate" evidence="2">
    <location>
        <position position="199"/>
    </location>
</feature>
<dbReference type="STRING" id="215200.SAMN05216454_1152"/>
<feature type="transmembrane region" description="Helical" evidence="4">
    <location>
        <begin position="14"/>
        <end position="35"/>
    </location>
</feature>
<keyword evidence="4" id="KW-1133">Transmembrane helix</keyword>
<name>A0A1H8JKJ8_9FIRM</name>
<dbReference type="NCBIfam" id="TIGR01076">
    <property type="entry name" value="sortase_fam"/>
    <property type="match status" value="1"/>
</dbReference>
<dbReference type="GO" id="GO:0016787">
    <property type="term" value="F:hydrolase activity"/>
    <property type="evidence" value="ECO:0007669"/>
    <property type="project" value="UniProtKB-KW"/>
</dbReference>
<dbReference type="InterPro" id="IPR005754">
    <property type="entry name" value="Sortase"/>
</dbReference>
<dbReference type="CDD" id="cd05827">
    <property type="entry name" value="Sortase_C"/>
    <property type="match status" value="1"/>
</dbReference>
<keyword evidence="1" id="KW-0378">Hydrolase</keyword>
<dbReference type="OrthoDB" id="1648028at2"/>
<protein>
    <submittedName>
        <fullName evidence="5">Sortase A</fullName>
    </submittedName>
</protein>
<sequence>MRNQKTKNNILKKILRGAGVLIIVISVLGLFVYKYNQKLQYDRMRSAKESFERNIKKESTPNLKSISKGNKVQNEPKNSREKLSDEIGFVEIDKEKVLLPIFPGTSDKELREGTGVVEGTDIPSLNKGTTSVIAGHRGGYNGEQSFLNIDKLENGDSIKVSTENGKLNYKVVGKKIVKNDDWSQFYREDDKSKLILMTCHPYPTNRERLLIISELE</sequence>
<gene>
    <name evidence="5" type="ORF">SAMN05216454_1152</name>
</gene>
<dbReference type="Pfam" id="PF04203">
    <property type="entry name" value="Sortase"/>
    <property type="match status" value="1"/>
</dbReference>
<organism evidence="5 6">
    <name type="scientific">Peptostreptococcus russellii</name>
    <dbReference type="NCBI Taxonomy" id="215200"/>
    <lineage>
        <taxon>Bacteria</taxon>
        <taxon>Bacillati</taxon>
        <taxon>Bacillota</taxon>
        <taxon>Clostridia</taxon>
        <taxon>Peptostreptococcales</taxon>
        <taxon>Peptostreptococcaceae</taxon>
        <taxon>Peptostreptococcus</taxon>
    </lineage>
</organism>
<dbReference type="SUPFAM" id="SSF63817">
    <property type="entry name" value="Sortase"/>
    <property type="match status" value="1"/>
</dbReference>
<evidence type="ECO:0000256" key="1">
    <source>
        <dbReference type="ARBA" id="ARBA00022801"/>
    </source>
</evidence>
<evidence type="ECO:0000313" key="5">
    <source>
        <dbReference type="EMBL" id="SEN81324.1"/>
    </source>
</evidence>
<reference evidence="5 6" key="1">
    <citation type="submission" date="2016-10" db="EMBL/GenBank/DDBJ databases">
        <authorList>
            <person name="de Groot N.N."/>
        </authorList>
    </citation>
    <scope>NUCLEOTIDE SEQUENCE [LARGE SCALE GENOMIC DNA]</scope>
    <source>
        <strain evidence="5 6">Calf135</strain>
    </source>
</reference>
<keyword evidence="4" id="KW-0472">Membrane</keyword>
<dbReference type="AlphaFoldDB" id="A0A1H8JKJ8"/>
<evidence type="ECO:0000313" key="6">
    <source>
        <dbReference type="Proteomes" id="UP000199512"/>
    </source>
</evidence>
<feature type="region of interest" description="Disordered" evidence="3">
    <location>
        <begin position="52"/>
        <end position="80"/>
    </location>
</feature>
<dbReference type="InterPro" id="IPR042002">
    <property type="entry name" value="Sortase_C"/>
</dbReference>
<dbReference type="Gene3D" id="2.40.260.10">
    <property type="entry name" value="Sortase"/>
    <property type="match status" value="1"/>
</dbReference>
<dbReference type="RefSeq" id="WP_091975942.1">
    <property type="nucleotide sequence ID" value="NZ_FODF01000015.1"/>
</dbReference>
<keyword evidence="4" id="KW-0812">Transmembrane</keyword>
<feature type="active site" description="Proton donor/acceptor" evidence="2">
    <location>
        <position position="136"/>
    </location>
</feature>
<keyword evidence="6" id="KW-1185">Reference proteome</keyword>
<dbReference type="EMBL" id="FODF01000015">
    <property type="protein sequence ID" value="SEN81324.1"/>
    <property type="molecule type" value="Genomic_DNA"/>
</dbReference>
<proteinExistence type="predicted"/>
<dbReference type="InterPro" id="IPR023365">
    <property type="entry name" value="Sortase_dom-sf"/>
</dbReference>
<feature type="compositionally biased region" description="Polar residues" evidence="3">
    <location>
        <begin position="60"/>
        <end position="76"/>
    </location>
</feature>
<evidence type="ECO:0000256" key="4">
    <source>
        <dbReference type="SAM" id="Phobius"/>
    </source>
</evidence>
<evidence type="ECO:0000256" key="2">
    <source>
        <dbReference type="PIRSR" id="PIRSR605754-1"/>
    </source>
</evidence>
<accession>A0A1H8JKJ8</accession>
<dbReference type="Proteomes" id="UP000199512">
    <property type="component" value="Unassembled WGS sequence"/>
</dbReference>
<evidence type="ECO:0000256" key="3">
    <source>
        <dbReference type="SAM" id="MobiDB-lite"/>
    </source>
</evidence>